<evidence type="ECO:0000313" key="3">
    <source>
        <dbReference type="Proteomes" id="UP000184603"/>
    </source>
</evidence>
<dbReference type="InterPro" id="IPR013153">
    <property type="entry name" value="Prk_AAA"/>
</dbReference>
<dbReference type="SMART" id="SM00763">
    <property type="entry name" value="AAA_PrkA"/>
    <property type="match status" value="1"/>
</dbReference>
<dbReference type="GO" id="GO:0004672">
    <property type="term" value="F:protein kinase activity"/>
    <property type="evidence" value="ECO:0007669"/>
    <property type="project" value="TreeGrafter"/>
</dbReference>
<evidence type="ECO:0000313" key="2">
    <source>
        <dbReference type="EMBL" id="SHO48120.1"/>
    </source>
</evidence>
<feature type="domain" description="PrkA AAA" evidence="1">
    <location>
        <begin position="24"/>
        <end position="419"/>
    </location>
</feature>
<keyword evidence="2" id="KW-0418">Kinase</keyword>
<dbReference type="Pfam" id="PF08298">
    <property type="entry name" value="AAA_PrkA"/>
    <property type="match status" value="1"/>
</dbReference>
<dbReference type="SUPFAM" id="SSF52540">
    <property type="entry name" value="P-loop containing nucleoside triphosphate hydrolases"/>
    <property type="match status" value="2"/>
</dbReference>
<accession>A0A1M7Y688</accession>
<sequence length="722" mass="85552">MGEMSKALESLKKHQGSWERRPVISFADFLQEVITYPERNIRNVYQIYVDMINAFICEGVDEYINDAESINYLDYNCNRLFVEGSDRPFFADRLFANRLMRHVDSVTVGAQQNKIYIFEGPHGSGKSTFLNNLLRKFEEYTNTTEGARYEVVWKLKGENSHEDNSFTVPCPSHDHPLLIVPKDVRRHFFDDLFENDEFKWKLFTEKKYDWVFHDEPCTICTSIYQGLLRKYGNPEKIMEFVFARPYAIRRRLGEGISVFNPGDRPIRNNVIHNDVIQKNLDQLFAGSQQVTYLYSRYAKTNNGIYALMDIKSHNTERLMELHNIISDGVHKVEDLEERVNSLLFALMNPEDRKVLTDLQAFSDRIEYIKIPYVLDLKTEVEIYREIFGRHIDESFLPRVLHNFARVIIGTRLRTKSEAMLEWIGDPDKYEVFCDRNLQLLKMEIFTGHIPKWLESTDVEGFNAKRRKRIIAESEKDGWQGLSGRDSIRMFNEFYTSFARDDKLIDMSMLIRFFKKYCKEDKEILPMGFLDSLLRMYNYAVLQEVKEALYYYNEEQISRDVQNYMFAVNFDLGSKEKCTYTGEKIEINEDFFRRIETRLLRSEADAPAFRNNVQRAYTTGALTQDILRDGLDITETSLYTHLYERYVHNLKEKVLEPFLRNENFRMAIRDYDTEKFKTYDRKIREDINFMFENLERKYGYSRQGAKEICIYVIENNLAKAFSG</sequence>
<dbReference type="Pfam" id="PF06798">
    <property type="entry name" value="PrkA"/>
    <property type="match status" value="1"/>
</dbReference>
<proteinExistence type="predicted"/>
<dbReference type="STRING" id="1121416.SAMN02745220_02140"/>
<dbReference type="AlphaFoldDB" id="A0A1M7Y688"/>
<reference evidence="2 3" key="1">
    <citation type="submission" date="2016-12" db="EMBL/GenBank/DDBJ databases">
        <authorList>
            <person name="Song W.-J."/>
            <person name="Kurnit D.M."/>
        </authorList>
    </citation>
    <scope>NUCLEOTIDE SEQUENCE [LARGE SCALE GENOMIC DNA]</scope>
    <source>
        <strain evidence="2 3">DSM 18488</strain>
    </source>
</reference>
<dbReference type="InterPro" id="IPR010650">
    <property type="entry name" value="PrkA_C"/>
</dbReference>
<dbReference type="Proteomes" id="UP000184603">
    <property type="component" value="Unassembled WGS sequence"/>
</dbReference>
<gene>
    <name evidence="2" type="ORF">SAMN02745220_02140</name>
</gene>
<dbReference type="RefSeq" id="WP_073613446.1">
    <property type="nucleotide sequence ID" value="NZ_FRFE01000009.1"/>
</dbReference>
<evidence type="ECO:0000259" key="1">
    <source>
        <dbReference type="SMART" id="SM00763"/>
    </source>
</evidence>
<dbReference type="OrthoDB" id="9761914at2"/>
<dbReference type="PANTHER" id="PTHR30267:SF2">
    <property type="entry name" value="PROTEIN PRKA"/>
    <property type="match status" value="1"/>
</dbReference>
<organism evidence="2 3">
    <name type="scientific">Desulfopila aestuarii DSM 18488</name>
    <dbReference type="NCBI Taxonomy" id="1121416"/>
    <lineage>
        <taxon>Bacteria</taxon>
        <taxon>Pseudomonadati</taxon>
        <taxon>Thermodesulfobacteriota</taxon>
        <taxon>Desulfobulbia</taxon>
        <taxon>Desulfobulbales</taxon>
        <taxon>Desulfocapsaceae</taxon>
        <taxon>Desulfopila</taxon>
    </lineage>
</organism>
<name>A0A1M7Y688_9BACT</name>
<dbReference type="InterPro" id="IPR027417">
    <property type="entry name" value="P-loop_NTPase"/>
</dbReference>
<dbReference type="EMBL" id="FRFE01000009">
    <property type="protein sequence ID" value="SHO48120.1"/>
    <property type="molecule type" value="Genomic_DNA"/>
</dbReference>
<keyword evidence="2" id="KW-0808">Transferase</keyword>
<keyword evidence="3" id="KW-1185">Reference proteome</keyword>
<dbReference type="PANTHER" id="PTHR30267">
    <property type="entry name" value="PROTEIN KINASE PRKA"/>
    <property type="match status" value="1"/>
</dbReference>
<protein>
    <submittedName>
        <fullName evidence="2">Putative serine protein kinase, PrkA</fullName>
    </submittedName>
</protein>